<evidence type="ECO:0000313" key="1">
    <source>
        <dbReference type="EMBL" id="QJA68939.1"/>
    </source>
</evidence>
<sequence length="99" mass="11566">MCADMEIINRYEDDNIVQIVIEIMIPPVGWDCIYPVETGVLPITPRWHAASNSLRNLLDISSDYSIMEIRAGFCRQKRYYQVQSFQFTYQLIKGEKNDS</sequence>
<dbReference type="AlphaFoldDB" id="A0A6M3KYU0"/>
<evidence type="ECO:0000313" key="2">
    <source>
        <dbReference type="EMBL" id="QJA86594.1"/>
    </source>
</evidence>
<protein>
    <submittedName>
        <fullName evidence="2">Uncharacterized protein</fullName>
    </submittedName>
</protein>
<accession>A0A6M3KYU0</accession>
<dbReference type="EMBL" id="MT141663">
    <property type="protein sequence ID" value="QJA68939.1"/>
    <property type="molecule type" value="Genomic_DNA"/>
</dbReference>
<proteinExistence type="predicted"/>
<organism evidence="2">
    <name type="scientific">viral metagenome</name>
    <dbReference type="NCBI Taxonomy" id="1070528"/>
    <lineage>
        <taxon>unclassified sequences</taxon>
        <taxon>metagenomes</taxon>
        <taxon>organismal metagenomes</taxon>
    </lineage>
</organism>
<gene>
    <name evidence="1" type="ORF">MM415A05313_0004</name>
    <name evidence="2" type="ORF">MM415B03161_0012</name>
</gene>
<reference evidence="2" key="1">
    <citation type="submission" date="2020-03" db="EMBL/GenBank/DDBJ databases">
        <title>The deep terrestrial virosphere.</title>
        <authorList>
            <person name="Holmfeldt K."/>
            <person name="Nilsson E."/>
            <person name="Simone D."/>
            <person name="Lopez-Fernandez M."/>
            <person name="Wu X."/>
            <person name="de Brujin I."/>
            <person name="Lundin D."/>
            <person name="Andersson A."/>
            <person name="Bertilsson S."/>
            <person name="Dopson M."/>
        </authorList>
    </citation>
    <scope>NUCLEOTIDE SEQUENCE</scope>
    <source>
        <strain evidence="1">MM415A05313</strain>
        <strain evidence="2">MM415B03161</strain>
    </source>
</reference>
<dbReference type="EMBL" id="MT142645">
    <property type="protein sequence ID" value="QJA86594.1"/>
    <property type="molecule type" value="Genomic_DNA"/>
</dbReference>
<name>A0A6M3KYU0_9ZZZZ</name>